<organism evidence="2 3">
    <name type="scientific">Vibrio eleionomae</name>
    <dbReference type="NCBI Taxonomy" id="2653505"/>
    <lineage>
        <taxon>Bacteria</taxon>
        <taxon>Pseudomonadati</taxon>
        <taxon>Pseudomonadota</taxon>
        <taxon>Gammaproteobacteria</taxon>
        <taxon>Vibrionales</taxon>
        <taxon>Vibrionaceae</taxon>
        <taxon>Vibrio</taxon>
    </lineage>
</organism>
<evidence type="ECO:0008006" key="4">
    <source>
        <dbReference type="Google" id="ProtNLM"/>
    </source>
</evidence>
<feature type="transmembrane region" description="Helical" evidence="1">
    <location>
        <begin position="64"/>
        <end position="83"/>
    </location>
</feature>
<feature type="transmembrane region" description="Helical" evidence="1">
    <location>
        <begin position="151"/>
        <end position="174"/>
    </location>
</feature>
<feature type="transmembrane region" description="Helical" evidence="1">
    <location>
        <begin position="21"/>
        <end position="44"/>
    </location>
</feature>
<feature type="transmembrane region" description="Helical" evidence="1">
    <location>
        <begin position="114"/>
        <end position="139"/>
    </location>
</feature>
<keyword evidence="1" id="KW-0812">Transmembrane</keyword>
<dbReference type="AlphaFoldDB" id="A0A7X4LM81"/>
<evidence type="ECO:0000313" key="2">
    <source>
        <dbReference type="EMBL" id="MZI94575.1"/>
    </source>
</evidence>
<protein>
    <recommendedName>
        <fullName evidence="4">ABC transporter</fullName>
    </recommendedName>
</protein>
<sequence length="279" mass="31206">MRTMMALLYREWIENRSVARTPLWIGIASIALFLWVGASGNIQWSMQYNGSNDYLSFLNISGPSVIVALMVGGLSLLMTTVYFPKTLRKERLEGSFMFWRSMPVSSHQTHIAKLIFGLVVIPLTCSGLVVVFDLAVWIIGSMMTGNVNPVGLVQVGSFWIEFLGQMLLIALFLIPTAYLTLLVSQLVSSPLLVLLIIAYAIKWLSPTLLQSEVLSHYVNGIFNIPFKILSGENVWHVITQFGVGYWVLYIAMGLVCALGSISYYATNELSWPNWLPRKS</sequence>
<dbReference type="RefSeq" id="WP_161157055.1">
    <property type="nucleotide sequence ID" value="NZ_WEKT01000032.1"/>
</dbReference>
<keyword evidence="1" id="KW-0472">Membrane</keyword>
<gene>
    <name evidence="2" type="ORF">F9817_15380</name>
</gene>
<name>A0A7X4LM81_9VIBR</name>
<feature type="transmembrane region" description="Helical" evidence="1">
    <location>
        <begin position="181"/>
        <end position="201"/>
    </location>
</feature>
<feature type="transmembrane region" description="Helical" evidence="1">
    <location>
        <begin position="243"/>
        <end position="265"/>
    </location>
</feature>
<dbReference type="EMBL" id="WEKT01000032">
    <property type="protein sequence ID" value="MZI94575.1"/>
    <property type="molecule type" value="Genomic_DNA"/>
</dbReference>
<reference evidence="2 3" key="1">
    <citation type="submission" date="2019-10" db="EMBL/GenBank/DDBJ databases">
        <title>Vibrio sp. nov. isolated from a shrimp pond.</title>
        <authorList>
            <person name="Gomez-Gil B."/>
            <person name="Enciso-Ibarra J."/>
            <person name="Enciso-Ibarra K."/>
            <person name="Bolan-Mejia C."/>
        </authorList>
    </citation>
    <scope>NUCLEOTIDE SEQUENCE [LARGE SCALE GENOMIC DNA]</scope>
    <source>
        <strain evidence="2 3">CAIM 722</strain>
    </source>
</reference>
<keyword evidence="3" id="KW-1185">Reference proteome</keyword>
<evidence type="ECO:0000313" key="3">
    <source>
        <dbReference type="Proteomes" id="UP000462621"/>
    </source>
</evidence>
<accession>A0A7X4LM81</accession>
<proteinExistence type="predicted"/>
<keyword evidence="1" id="KW-1133">Transmembrane helix</keyword>
<dbReference type="Proteomes" id="UP000462621">
    <property type="component" value="Unassembled WGS sequence"/>
</dbReference>
<comment type="caution">
    <text evidence="2">The sequence shown here is derived from an EMBL/GenBank/DDBJ whole genome shotgun (WGS) entry which is preliminary data.</text>
</comment>
<evidence type="ECO:0000256" key="1">
    <source>
        <dbReference type="SAM" id="Phobius"/>
    </source>
</evidence>